<gene>
    <name evidence="2" type="ORF">HINF_LOCUS15695</name>
    <name evidence="3" type="ORF">HINF_LOCUS3507</name>
</gene>
<proteinExistence type="predicted"/>
<feature type="transmembrane region" description="Helical" evidence="1">
    <location>
        <begin position="502"/>
        <end position="526"/>
    </location>
</feature>
<evidence type="ECO:0000313" key="3">
    <source>
        <dbReference type="EMBL" id="CAL5975788.1"/>
    </source>
</evidence>
<accession>A0AA86NZD9</accession>
<name>A0AA86NZD9_9EUKA</name>
<reference evidence="2" key="1">
    <citation type="submission" date="2023-06" db="EMBL/GenBank/DDBJ databases">
        <authorList>
            <person name="Kurt Z."/>
        </authorList>
    </citation>
    <scope>NUCLEOTIDE SEQUENCE</scope>
</reference>
<evidence type="ECO:0000313" key="4">
    <source>
        <dbReference type="Proteomes" id="UP001642409"/>
    </source>
</evidence>
<evidence type="ECO:0000256" key="1">
    <source>
        <dbReference type="SAM" id="Phobius"/>
    </source>
</evidence>
<keyword evidence="4" id="KW-1185">Reference proteome</keyword>
<keyword evidence="1" id="KW-1133">Transmembrane helix</keyword>
<dbReference type="AlphaFoldDB" id="A0AA86NZD9"/>
<dbReference type="EMBL" id="CATOUU010000386">
    <property type="protein sequence ID" value="CAI9928050.1"/>
    <property type="molecule type" value="Genomic_DNA"/>
</dbReference>
<sequence length="532" mass="57987">MMRLLSILAADLIFQDCFSPSSKIIGVFQSKQLIVVLIPADFTNINATNMCQSVFHDKEASAQIFFDGVAQLPIGIFTYKFNVSQNVTIQLDNAGFNAALVQKKASLNVIFANTFPVTFSINIIQHVMSNVAQCFGQANLTYDITGQKISVEVTPLQCDIDMTTATVTLKYNGSKTITIPQCITGCAADEFKAGNTFQQIKSYKAAGVTGINDLLTYLVGNHLGTVTFNIKIVNNAVSVNVFKVISYKLALDPLNCQAGMTPIVFYNALDVRAELFSGQLNNLACFTNLPTATHIRYQATVVSSTGNQVYTMSETLASFKQRQGFRIISTSTLTYNSTESLLADIQFSFYTSSLISNAIYEFNILSNVNIGCFKSGVLKVYSDKLCADIQFINSARCNARTSTSTQTMQVMNMPDEADVSSVVWYGTFNLASTEIKYGTYEQNFCATCAENNNAFPVQGGSCLASIKAFKSVVANGSPRFRLRTDIEYSTFDVAVINTYSSMWGVAIGVLSGTLAVGIVLSLVLTIRHATNQ</sequence>
<keyword evidence="1" id="KW-0472">Membrane</keyword>
<organism evidence="2">
    <name type="scientific">Hexamita inflata</name>
    <dbReference type="NCBI Taxonomy" id="28002"/>
    <lineage>
        <taxon>Eukaryota</taxon>
        <taxon>Metamonada</taxon>
        <taxon>Diplomonadida</taxon>
        <taxon>Hexamitidae</taxon>
        <taxon>Hexamitinae</taxon>
        <taxon>Hexamita</taxon>
    </lineage>
</organism>
<evidence type="ECO:0000313" key="2">
    <source>
        <dbReference type="EMBL" id="CAI9928050.1"/>
    </source>
</evidence>
<dbReference type="EMBL" id="CAXDID020000006">
    <property type="protein sequence ID" value="CAL5975788.1"/>
    <property type="molecule type" value="Genomic_DNA"/>
</dbReference>
<reference evidence="3 4" key="2">
    <citation type="submission" date="2024-07" db="EMBL/GenBank/DDBJ databases">
        <authorList>
            <person name="Akdeniz Z."/>
        </authorList>
    </citation>
    <scope>NUCLEOTIDE SEQUENCE [LARGE SCALE GENOMIC DNA]</scope>
</reference>
<protein>
    <submittedName>
        <fullName evidence="2">Uncharacterized protein</fullName>
    </submittedName>
</protein>
<comment type="caution">
    <text evidence="2">The sequence shown here is derived from an EMBL/GenBank/DDBJ whole genome shotgun (WGS) entry which is preliminary data.</text>
</comment>
<dbReference type="Proteomes" id="UP001642409">
    <property type="component" value="Unassembled WGS sequence"/>
</dbReference>
<keyword evidence="1" id="KW-0812">Transmembrane</keyword>